<keyword evidence="2" id="KW-1185">Reference proteome</keyword>
<dbReference type="AlphaFoldDB" id="A0A512BZ89"/>
<comment type="caution">
    <text evidence="1">The sequence shown here is derived from an EMBL/GenBank/DDBJ whole genome shotgun (WGS) entry which is preliminary data.</text>
</comment>
<dbReference type="EMBL" id="BJYU01000097">
    <property type="protein sequence ID" value="GEO17272.1"/>
    <property type="molecule type" value="Genomic_DNA"/>
</dbReference>
<evidence type="ECO:0000313" key="2">
    <source>
        <dbReference type="Proteomes" id="UP000321085"/>
    </source>
</evidence>
<gene>
    <name evidence="1" type="ORF">MAE02_49680</name>
</gene>
<organism evidence="1 2">
    <name type="scientific">Microvirga aerophila</name>
    <dbReference type="NCBI Taxonomy" id="670291"/>
    <lineage>
        <taxon>Bacteria</taxon>
        <taxon>Pseudomonadati</taxon>
        <taxon>Pseudomonadota</taxon>
        <taxon>Alphaproteobacteria</taxon>
        <taxon>Hyphomicrobiales</taxon>
        <taxon>Methylobacteriaceae</taxon>
        <taxon>Microvirga</taxon>
    </lineage>
</organism>
<evidence type="ECO:0000313" key="1">
    <source>
        <dbReference type="EMBL" id="GEO17272.1"/>
    </source>
</evidence>
<proteinExistence type="predicted"/>
<sequence>MFHNNKTAGGIGIRQRLRLAHQPEAGAAQSYLRREAHSFRSALALSEITSTEAAKQALFFTGLLALIIEAATKRTESGELSATLKGALRLPRQSTRSSIARPGWDLTRVGYERDTNRTRKEAYGLKSLKSLALPRGIEPLFSP</sequence>
<protein>
    <submittedName>
        <fullName evidence="1">Uncharacterized protein</fullName>
    </submittedName>
</protein>
<reference evidence="1 2" key="1">
    <citation type="submission" date="2019-07" db="EMBL/GenBank/DDBJ databases">
        <title>Whole genome shotgun sequence of Microvirga aerophila NBRC 106136.</title>
        <authorList>
            <person name="Hosoyama A."/>
            <person name="Uohara A."/>
            <person name="Ohji S."/>
            <person name="Ichikawa N."/>
        </authorList>
    </citation>
    <scope>NUCLEOTIDE SEQUENCE [LARGE SCALE GENOMIC DNA]</scope>
    <source>
        <strain evidence="1 2">NBRC 106136</strain>
    </source>
</reference>
<name>A0A512BZ89_9HYPH</name>
<accession>A0A512BZ89</accession>
<dbReference type="Proteomes" id="UP000321085">
    <property type="component" value="Unassembled WGS sequence"/>
</dbReference>